<dbReference type="AlphaFoldDB" id="A0ABD4LMS8"/>
<dbReference type="RefSeq" id="WP_200152587.1">
    <property type="nucleotide sequence ID" value="NZ_JAEFBZ010000007.1"/>
</dbReference>
<name>A0ABD4LMS8_BACCE</name>
<sequence>MIAVNELANQLAEHIVLNISKFRESFMSLNDVSNFLRENLGDEYTSELAVAVKEVLKNDDRLDFFREGSYNHQQKFYYSAGNWIAPKGMYTNPVEAKHKMKWYAWQESEDDTD</sequence>
<organism evidence="1 2">
    <name type="scientific">Bacillus cereus</name>
    <dbReference type="NCBI Taxonomy" id="1396"/>
    <lineage>
        <taxon>Bacteria</taxon>
        <taxon>Bacillati</taxon>
        <taxon>Bacillota</taxon>
        <taxon>Bacilli</taxon>
        <taxon>Bacillales</taxon>
        <taxon>Bacillaceae</taxon>
        <taxon>Bacillus</taxon>
        <taxon>Bacillus cereus group</taxon>
    </lineage>
</organism>
<evidence type="ECO:0008006" key="3">
    <source>
        <dbReference type="Google" id="ProtNLM"/>
    </source>
</evidence>
<gene>
    <name evidence="1" type="ORF">JCR31_28305</name>
</gene>
<evidence type="ECO:0000313" key="2">
    <source>
        <dbReference type="Proteomes" id="UP000613452"/>
    </source>
</evidence>
<proteinExistence type="predicted"/>
<accession>A0ABD4LMS8</accession>
<comment type="caution">
    <text evidence="1">The sequence shown here is derived from an EMBL/GenBank/DDBJ whole genome shotgun (WGS) entry which is preliminary data.</text>
</comment>
<protein>
    <recommendedName>
        <fullName evidence="3">Group-specific protein</fullName>
    </recommendedName>
</protein>
<reference evidence="1 2" key="1">
    <citation type="submission" date="2020-12" db="EMBL/GenBank/DDBJ databases">
        <title>Genome assembly for a thermostable protease producing Bacillus cereus MAKP1 strain isolated from chicken gut.</title>
        <authorList>
            <person name="Malaviya A."/>
        </authorList>
    </citation>
    <scope>NUCLEOTIDE SEQUENCE [LARGE SCALE GENOMIC DNA]</scope>
    <source>
        <strain evidence="1 2">MAKP1</strain>
    </source>
</reference>
<dbReference type="Proteomes" id="UP000613452">
    <property type="component" value="Unassembled WGS sequence"/>
</dbReference>
<evidence type="ECO:0000313" key="1">
    <source>
        <dbReference type="EMBL" id="MBK1611748.1"/>
    </source>
</evidence>
<dbReference type="EMBL" id="JAEFBZ010000007">
    <property type="protein sequence ID" value="MBK1611748.1"/>
    <property type="molecule type" value="Genomic_DNA"/>
</dbReference>